<evidence type="ECO:0008006" key="3">
    <source>
        <dbReference type="Google" id="ProtNLM"/>
    </source>
</evidence>
<dbReference type="AlphaFoldDB" id="A0A399T5I8"/>
<evidence type="ECO:0000313" key="2">
    <source>
        <dbReference type="Proteomes" id="UP000265926"/>
    </source>
</evidence>
<protein>
    <recommendedName>
        <fullName evidence="3">Lipoprotein</fullName>
    </recommendedName>
</protein>
<sequence>MKPLYPIFTVVLALLGASCGWTNQEEKEPGFQEQKPKVDTIYYVDTVYIDSLIYPEAYYPEKCPEDIECTPSAITLPKDFNGHFFYFKKWDTLRIEDGPVINYLGGWQDTTYIPPDYIIESERGNTNDSTAYVCTDTIFIKKTMSINYAIFQTCIGNETIIDTVKFPTVFWISRMHNCTRWHGYLEDCSINVDEYIKHWETQYYTIRDGNFLTIIDNLIPLRVALNNQQIYMFDIYAYRDTEHGGNNIIFYIE</sequence>
<name>A0A399T5I8_9BACT</name>
<proteinExistence type="predicted"/>
<evidence type="ECO:0000313" key="1">
    <source>
        <dbReference type="EMBL" id="RIJ49143.1"/>
    </source>
</evidence>
<reference evidence="1 2" key="1">
    <citation type="submission" date="2018-08" db="EMBL/GenBank/DDBJ databases">
        <title>Pallidiluteibacterium maritimus gen. nov., sp. nov., isolated from coastal sediment.</title>
        <authorList>
            <person name="Zhou L.Y."/>
        </authorList>
    </citation>
    <scope>NUCLEOTIDE SEQUENCE [LARGE SCALE GENOMIC DNA]</scope>
    <source>
        <strain evidence="1 2">XSD2</strain>
    </source>
</reference>
<dbReference type="Proteomes" id="UP000265926">
    <property type="component" value="Unassembled WGS sequence"/>
</dbReference>
<accession>A0A399T5I8</accession>
<comment type="caution">
    <text evidence="1">The sequence shown here is derived from an EMBL/GenBank/DDBJ whole genome shotgun (WGS) entry which is preliminary data.</text>
</comment>
<keyword evidence="2" id="KW-1185">Reference proteome</keyword>
<gene>
    <name evidence="1" type="ORF">D1614_06165</name>
</gene>
<dbReference type="RefSeq" id="WP_119437029.1">
    <property type="nucleotide sequence ID" value="NZ_QWGR01000003.1"/>
</dbReference>
<organism evidence="1 2">
    <name type="scientific">Maribellus luteus</name>
    <dbReference type="NCBI Taxonomy" id="2305463"/>
    <lineage>
        <taxon>Bacteria</taxon>
        <taxon>Pseudomonadati</taxon>
        <taxon>Bacteroidota</taxon>
        <taxon>Bacteroidia</taxon>
        <taxon>Marinilabiliales</taxon>
        <taxon>Prolixibacteraceae</taxon>
        <taxon>Maribellus</taxon>
    </lineage>
</organism>
<dbReference type="PROSITE" id="PS51257">
    <property type="entry name" value="PROKAR_LIPOPROTEIN"/>
    <property type="match status" value="1"/>
</dbReference>
<dbReference type="EMBL" id="QWGR01000003">
    <property type="protein sequence ID" value="RIJ49143.1"/>
    <property type="molecule type" value="Genomic_DNA"/>
</dbReference>